<dbReference type="GO" id="GO:0005886">
    <property type="term" value="C:plasma membrane"/>
    <property type="evidence" value="ECO:0007669"/>
    <property type="project" value="TreeGrafter"/>
</dbReference>
<dbReference type="InterPro" id="IPR011990">
    <property type="entry name" value="TPR-like_helical_dom_sf"/>
</dbReference>
<name>A0A9X1NMN9_9ACTN</name>
<dbReference type="AlphaFoldDB" id="A0A9X1NMN9"/>
<comment type="caution">
    <text evidence="3">The sequence shown here is derived from an EMBL/GenBank/DDBJ whole genome shotgun (WGS) entry which is preliminary data.</text>
</comment>
<proteinExistence type="predicted"/>
<dbReference type="GO" id="GO:1902201">
    <property type="term" value="P:negative regulation of bacterial-type flagellum-dependent cell motility"/>
    <property type="evidence" value="ECO:0007669"/>
    <property type="project" value="TreeGrafter"/>
</dbReference>
<sequence>MPVDPQITAMLKDLLAESATALDSGNCEQGIELAREAYALADDLGDKRAQADALVLLARLLGQAGQHEDCSQVCDQAGKVLTELDDQAGLGQTLVVQALALNEIGLAEEALDSLAVAREIAARLNDRPLLFWVLNRIAVVHAGMQDHARAAQFQMRALELAEDLDADARFCIVNNIADNSIGLYRQRLAEDAPDTATVLEQALGYAERAVELALDPTDGTPYRQALAYDNHGLLLVLAGRLEAGLESILQARRIARENGFQALELATIYHGASALIERGDARQAAEELTVALERATASGELPIRMDIALELTRALELTGQFEAALRSHKEHTAVERQLRSAVAATRARRLEQLIEVDHARLDAADARTESQMYRARSRQLEAEVQALERVAADLDRRANEDALTRLSNRHHIEAELPRLLAGAAATGQPLSLAVLDLDHFKHINDTWGHQTGDEVLVAVAGLLRRSCRAGDLTGRFGGEEFLLALPGLTEPEAVEVCHRVRRSVQDHDWSSIRPGLRVTISIGVYSAQAGDEVRDLIEHADERLYRAKRSGRNRVEADPGRIGEEAS</sequence>
<dbReference type="SMART" id="SM00267">
    <property type="entry name" value="GGDEF"/>
    <property type="match status" value="1"/>
</dbReference>
<reference evidence="3" key="1">
    <citation type="submission" date="2021-11" db="EMBL/GenBank/DDBJ databases">
        <title>Streptomyces corallinus and Kineosporia corallina sp. nov., two new coral-derived marine actinobacteria.</title>
        <authorList>
            <person name="Buangrab K."/>
            <person name="Sutthacheep M."/>
            <person name="Yeemin T."/>
            <person name="Harunari E."/>
            <person name="Igarashi Y."/>
            <person name="Sripreechasak P."/>
            <person name="Kanchanasin P."/>
            <person name="Tanasupawat S."/>
            <person name="Phongsopitanun W."/>
        </authorList>
    </citation>
    <scope>NUCLEOTIDE SEQUENCE</scope>
    <source>
        <strain evidence="3">JCM 31032</strain>
    </source>
</reference>
<dbReference type="PANTHER" id="PTHR45138:SF9">
    <property type="entry name" value="DIGUANYLATE CYCLASE DGCM-RELATED"/>
    <property type="match status" value="1"/>
</dbReference>
<dbReference type="RefSeq" id="WP_231449191.1">
    <property type="nucleotide sequence ID" value="NZ_JAJOMB010000029.1"/>
</dbReference>
<accession>A0A9X1NMN9</accession>
<protein>
    <submittedName>
        <fullName evidence="3">GGDEF domain-containing protein</fullName>
    </submittedName>
</protein>
<dbReference type="CDD" id="cd01949">
    <property type="entry name" value="GGDEF"/>
    <property type="match status" value="1"/>
</dbReference>
<dbReference type="SUPFAM" id="SSF55073">
    <property type="entry name" value="Nucleotide cyclase"/>
    <property type="match status" value="1"/>
</dbReference>
<dbReference type="GO" id="GO:0052621">
    <property type="term" value="F:diguanylate cyclase activity"/>
    <property type="evidence" value="ECO:0007669"/>
    <property type="project" value="TreeGrafter"/>
</dbReference>
<evidence type="ECO:0000256" key="1">
    <source>
        <dbReference type="SAM" id="Coils"/>
    </source>
</evidence>
<dbReference type="InterPro" id="IPR043128">
    <property type="entry name" value="Rev_trsase/Diguanyl_cyclase"/>
</dbReference>
<dbReference type="SUPFAM" id="SSF48452">
    <property type="entry name" value="TPR-like"/>
    <property type="match status" value="2"/>
</dbReference>
<evidence type="ECO:0000313" key="3">
    <source>
        <dbReference type="EMBL" id="MCD5316339.1"/>
    </source>
</evidence>
<evidence type="ECO:0000259" key="2">
    <source>
        <dbReference type="PROSITE" id="PS50887"/>
    </source>
</evidence>
<dbReference type="PANTHER" id="PTHR45138">
    <property type="entry name" value="REGULATORY COMPONENTS OF SENSORY TRANSDUCTION SYSTEM"/>
    <property type="match status" value="1"/>
</dbReference>
<dbReference type="PROSITE" id="PS50887">
    <property type="entry name" value="GGDEF"/>
    <property type="match status" value="1"/>
</dbReference>
<dbReference type="EMBL" id="JAJOMB010000029">
    <property type="protein sequence ID" value="MCD5316339.1"/>
    <property type="molecule type" value="Genomic_DNA"/>
</dbReference>
<dbReference type="InterPro" id="IPR029787">
    <property type="entry name" value="Nucleotide_cyclase"/>
</dbReference>
<dbReference type="InterPro" id="IPR050469">
    <property type="entry name" value="Diguanylate_Cyclase"/>
</dbReference>
<dbReference type="Proteomes" id="UP001138997">
    <property type="component" value="Unassembled WGS sequence"/>
</dbReference>
<dbReference type="InterPro" id="IPR000160">
    <property type="entry name" value="GGDEF_dom"/>
</dbReference>
<dbReference type="NCBIfam" id="TIGR00254">
    <property type="entry name" value="GGDEF"/>
    <property type="match status" value="1"/>
</dbReference>
<gene>
    <name evidence="3" type="ORF">LR394_36125</name>
</gene>
<evidence type="ECO:0000313" key="4">
    <source>
        <dbReference type="Proteomes" id="UP001138997"/>
    </source>
</evidence>
<keyword evidence="4" id="KW-1185">Reference proteome</keyword>
<dbReference type="Gene3D" id="1.25.40.10">
    <property type="entry name" value="Tetratricopeptide repeat domain"/>
    <property type="match status" value="2"/>
</dbReference>
<feature type="coiled-coil region" evidence="1">
    <location>
        <begin position="363"/>
        <end position="397"/>
    </location>
</feature>
<keyword evidence="1" id="KW-0175">Coiled coil</keyword>
<dbReference type="Gene3D" id="3.30.70.270">
    <property type="match status" value="1"/>
</dbReference>
<organism evidence="3 4">
    <name type="scientific">Kineosporia babensis</name>
    <dbReference type="NCBI Taxonomy" id="499548"/>
    <lineage>
        <taxon>Bacteria</taxon>
        <taxon>Bacillati</taxon>
        <taxon>Actinomycetota</taxon>
        <taxon>Actinomycetes</taxon>
        <taxon>Kineosporiales</taxon>
        <taxon>Kineosporiaceae</taxon>
        <taxon>Kineosporia</taxon>
    </lineage>
</organism>
<dbReference type="GO" id="GO:0043709">
    <property type="term" value="P:cell adhesion involved in single-species biofilm formation"/>
    <property type="evidence" value="ECO:0007669"/>
    <property type="project" value="TreeGrafter"/>
</dbReference>
<dbReference type="Pfam" id="PF00990">
    <property type="entry name" value="GGDEF"/>
    <property type="match status" value="1"/>
</dbReference>
<feature type="domain" description="GGDEF" evidence="2">
    <location>
        <begin position="428"/>
        <end position="560"/>
    </location>
</feature>
<dbReference type="FunFam" id="3.30.70.270:FF:000001">
    <property type="entry name" value="Diguanylate cyclase domain protein"/>
    <property type="match status" value="1"/>
</dbReference>